<dbReference type="EMBL" id="UZAL01048802">
    <property type="protein sequence ID" value="VDP85824.1"/>
    <property type="molecule type" value="Genomic_DNA"/>
</dbReference>
<dbReference type="AlphaFoldDB" id="A0A183Q5G1"/>
<evidence type="ECO:0000313" key="1">
    <source>
        <dbReference type="EMBL" id="VDP85824.1"/>
    </source>
</evidence>
<accession>A0A183Q5G1</accession>
<sequence length="150" mass="17255">MDWYLLHFCEEHYQSDTDSTRSSNSLGTYASFNQSSSNLEQLIEHDSDTSDVDLFLKNSKDNPLKDLLTCDSMDKMRYSTNRTKTKDSWMELNVSQQTKHSSLSDLLLATVNDNLEGNRANEVKKLREGNQLFYVIFSRLDLIGFPKGLL</sequence>
<dbReference type="Proteomes" id="UP000269396">
    <property type="component" value="Unassembled WGS sequence"/>
</dbReference>
<name>A0A183Q5G1_9TREM</name>
<protein>
    <submittedName>
        <fullName evidence="1">Uncharacterized protein</fullName>
    </submittedName>
</protein>
<gene>
    <name evidence="1" type="ORF">SMTD_LOCUS21846</name>
</gene>
<evidence type="ECO:0000313" key="2">
    <source>
        <dbReference type="Proteomes" id="UP000269396"/>
    </source>
</evidence>
<proteinExistence type="predicted"/>
<organism evidence="1 2">
    <name type="scientific">Schistosoma mattheei</name>
    <dbReference type="NCBI Taxonomy" id="31246"/>
    <lineage>
        <taxon>Eukaryota</taxon>
        <taxon>Metazoa</taxon>
        <taxon>Spiralia</taxon>
        <taxon>Lophotrochozoa</taxon>
        <taxon>Platyhelminthes</taxon>
        <taxon>Trematoda</taxon>
        <taxon>Digenea</taxon>
        <taxon>Strigeidida</taxon>
        <taxon>Schistosomatoidea</taxon>
        <taxon>Schistosomatidae</taxon>
        <taxon>Schistosoma</taxon>
    </lineage>
</organism>
<keyword evidence="2" id="KW-1185">Reference proteome</keyword>
<reference evidence="1 2" key="1">
    <citation type="submission" date="2018-11" db="EMBL/GenBank/DDBJ databases">
        <authorList>
            <consortium name="Pathogen Informatics"/>
        </authorList>
    </citation>
    <scope>NUCLEOTIDE SEQUENCE [LARGE SCALE GENOMIC DNA]</scope>
    <source>
        <strain>Denwood</strain>
        <strain evidence="2">Zambia</strain>
    </source>
</reference>